<keyword evidence="2" id="KW-0732">Signal</keyword>
<dbReference type="Gene3D" id="1.10.510.10">
    <property type="entry name" value="Transferase(Phosphotransferase) domain 1"/>
    <property type="match status" value="2"/>
</dbReference>
<dbReference type="GO" id="GO:0004672">
    <property type="term" value="F:protein kinase activity"/>
    <property type="evidence" value="ECO:0007669"/>
    <property type="project" value="InterPro"/>
</dbReference>
<dbReference type="SUPFAM" id="SSF56112">
    <property type="entry name" value="Protein kinase-like (PK-like)"/>
    <property type="match status" value="1"/>
</dbReference>
<dbReference type="OrthoDB" id="291737at2759"/>
<feature type="compositionally biased region" description="Pro residues" evidence="6">
    <location>
        <begin position="102"/>
        <end position="130"/>
    </location>
</feature>
<dbReference type="Pfam" id="PF07714">
    <property type="entry name" value="PK_Tyr_Ser-Thr"/>
    <property type="match status" value="1"/>
</dbReference>
<dbReference type="GO" id="GO:0012505">
    <property type="term" value="C:endomembrane system"/>
    <property type="evidence" value="ECO:0007669"/>
    <property type="project" value="UniProtKB-SubCell"/>
</dbReference>
<keyword evidence="4 7" id="KW-0472">Membrane</keyword>
<name>A0A2U1QH02_ARTAN</name>
<comment type="caution">
    <text evidence="9">The sequence shown here is derived from an EMBL/GenBank/DDBJ whole genome shotgun (WGS) entry which is preliminary data.</text>
</comment>
<dbReference type="Proteomes" id="UP000245207">
    <property type="component" value="Unassembled WGS sequence"/>
</dbReference>
<keyword evidence="1 7" id="KW-0812">Transmembrane</keyword>
<gene>
    <name evidence="9" type="ORF">CTI12_AA030950</name>
</gene>
<dbReference type="GO" id="GO:0005524">
    <property type="term" value="F:ATP binding"/>
    <property type="evidence" value="ECO:0007669"/>
    <property type="project" value="InterPro"/>
</dbReference>
<dbReference type="InterPro" id="IPR011009">
    <property type="entry name" value="Kinase-like_dom_sf"/>
</dbReference>
<accession>A0A2U1QH02</accession>
<dbReference type="InterPro" id="IPR000719">
    <property type="entry name" value="Prot_kinase_dom"/>
</dbReference>
<comment type="subcellular location">
    <subcellularLocation>
        <location evidence="5">Endomembrane system</location>
        <topology evidence="5">Single-pass type I membrane protein</topology>
    </subcellularLocation>
</comment>
<evidence type="ECO:0000313" key="9">
    <source>
        <dbReference type="EMBL" id="PWA97274.1"/>
    </source>
</evidence>
<evidence type="ECO:0000256" key="3">
    <source>
        <dbReference type="ARBA" id="ARBA00022989"/>
    </source>
</evidence>
<feature type="domain" description="Protein kinase" evidence="8">
    <location>
        <begin position="224"/>
        <end position="476"/>
    </location>
</feature>
<evidence type="ECO:0000259" key="8">
    <source>
        <dbReference type="PROSITE" id="PS50011"/>
    </source>
</evidence>
<evidence type="ECO:0000256" key="4">
    <source>
        <dbReference type="ARBA" id="ARBA00023136"/>
    </source>
</evidence>
<evidence type="ECO:0000256" key="6">
    <source>
        <dbReference type="SAM" id="MobiDB-lite"/>
    </source>
</evidence>
<protein>
    <submittedName>
        <fullName evidence="9">Leucine-rich repeat protein</fullName>
    </submittedName>
</protein>
<dbReference type="PROSITE" id="PS50011">
    <property type="entry name" value="PROTEIN_KINASE_DOM"/>
    <property type="match status" value="1"/>
</dbReference>
<evidence type="ECO:0000256" key="2">
    <source>
        <dbReference type="ARBA" id="ARBA00022729"/>
    </source>
</evidence>
<proteinExistence type="predicted"/>
<reference evidence="9 10" key="1">
    <citation type="journal article" date="2018" name="Mol. Plant">
        <title>The genome of Artemisia annua provides insight into the evolution of Asteraceae family and artemisinin biosynthesis.</title>
        <authorList>
            <person name="Shen Q."/>
            <person name="Zhang L."/>
            <person name="Liao Z."/>
            <person name="Wang S."/>
            <person name="Yan T."/>
            <person name="Shi P."/>
            <person name="Liu M."/>
            <person name="Fu X."/>
            <person name="Pan Q."/>
            <person name="Wang Y."/>
            <person name="Lv Z."/>
            <person name="Lu X."/>
            <person name="Zhang F."/>
            <person name="Jiang W."/>
            <person name="Ma Y."/>
            <person name="Chen M."/>
            <person name="Hao X."/>
            <person name="Li L."/>
            <person name="Tang Y."/>
            <person name="Lv G."/>
            <person name="Zhou Y."/>
            <person name="Sun X."/>
            <person name="Brodelius P.E."/>
            <person name="Rose J.K.C."/>
            <person name="Tang K."/>
        </authorList>
    </citation>
    <scope>NUCLEOTIDE SEQUENCE [LARGE SCALE GENOMIC DNA]</scope>
    <source>
        <strain evidence="10">cv. Huhao1</strain>
        <tissue evidence="9">Leaf</tissue>
    </source>
</reference>
<dbReference type="EMBL" id="PKPP01000133">
    <property type="protein sequence ID" value="PWA97274.1"/>
    <property type="molecule type" value="Genomic_DNA"/>
</dbReference>
<feature type="region of interest" description="Disordered" evidence="6">
    <location>
        <begin position="102"/>
        <end position="137"/>
    </location>
</feature>
<evidence type="ECO:0000313" key="10">
    <source>
        <dbReference type="Proteomes" id="UP000245207"/>
    </source>
</evidence>
<organism evidence="9 10">
    <name type="scientific">Artemisia annua</name>
    <name type="common">Sweet wormwood</name>
    <dbReference type="NCBI Taxonomy" id="35608"/>
    <lineage>
        <taxon>Eukaryota</taxon>
        <taxon>Viridiplantae</taxon>
        <taxon>Streptophyta</taxon>
        <taxon>Embryophyta</taxon>
        <taxon>Tracheophyta</taxon>
        <taxon>Spermatophyta</taxon>
        <taxon>Magnoliopsida</taxon>
        <taxon>eudicotyledons</taxon>
        <taxon>Gunneridae</taxon>
        <taxon>Pentapetalae</taxon>
        <taxon>asterids</taxon>
        <taxon>campanulids</taxon>
        <taxon>Asterales</taxon>
        <taxon>Asteraceae</taxon>
        <taxon>Asteroideae</taxon>
        <taxon>Anthemideae</taxon>
        <taxon>Artemisiinae</taxon>
        <taxon>Artemisia</taxon>
    </lineage>
</organism>
<dbReference type="PANTHER" id="PTHR46084">
    <property type="entry name" value="PROTEIN MALE DISCOVERER 2"/>
    <property type="match status" value="1"/>
</dbReference>
<sequence length="504" mass="55398">MMEVFRLEKHRLLSLGLIICLLYQNLSFCYGFNDEGFSITRFRYDIGVHNPCSWFGFDCSKGYVLSLNIGRTGLKSHRKLLDENVEVQPPLVPFLLPASPSPSPSLSPSPSPTVAPVPSPSPSSLLPPPSTVAQAPPALADPPPALPFLPSAGQSSRKKNHLALVLSITLGATALVGIVALLLWRGNKVATVRPWATGLSGQLQKAFVTGVPKLKRSELEAACEDFSNVIGSTSFGTVYKGTLSSGVEIAVASVAAPSAKEWSKHLESSFRKRIDMLSKVNHKNFVNLLGFCEEDEPFTRMIAFEYAPNGTLFEHLHIQESEHLDWMMRMRIVMGMSYCLDYMHQLTPPIAHKNLNSSSVNLTEDYAAKISDFGLCNDASTANTEQTPESNVYSFGIILFEIITGKIPYAGGDTVDEWVLDFLRSDSPLTELVDPTLDSFDADQLEAIGNIIRSCVNSDPRRRPKMRDVTARLKEITRIAQDGATPKISPLWWAELEILSTEAT</sequence>
<dbReference type="InterPro" id="IPR001245">
    <property type="entry name" value="Ser-Thr/Tyr_kinase_cat_dom"/>
</dbReference>
<dbReference type="FunFam" id="3.30.200.20:FF:000489">
    <property type="entry name" value="Inactive receptor-like serine/threonine-protein kinase"/>
    <property type="match status" value="1"/>
</dbReference>
<evidence type="ECO:0000256" key="1">
    <source>
        <dbReference type="ARBA" id="ARBA00022692"/>
    </source>
</evidence>
<evidence type="ECO:0000256" key="7">
    <source>
        <dbReference type="SAM" id="Phobius"/>
    </source>
</evidence>
<evidence type="ECO:0000256" key="5">
    <source>
        <dbReference type="ARBA" id="ARBA00046288"/>
    </source>
</evidence>
<dbReference type="PANTHER" id="PTHR46084:SF4">
    <property type="entry name" value="PROTEIN KINASE DOMAIN-CONTAINING PROTEIN"/>
    <property type="match status" value="1"/>
</dbReference>
<keyword evidence="10" id="KW-1185">Reference proteome</keyword>
<dbReference type="AlphaFoldDB" id="A0A2U1QH02"/>
<feature type="transmembrane region" description="Helical" evidence="7">
    <location>
        <begin position="162"/>
        <end position="184"/>
    </location>
</feature>
<keyword evidence="3 7" id="KW-1133">Transmembrane helix</keyword>
<dbReference type="Gene3D" id="3.30.200.20">
    <property type="entry name" value="Phosphorylase Kinase, domain 1"/>
    <property type="match status" value="1"/>
</dbReference>